<accession>A0ABX5NP89</accession>
<evidence type="ECO:0000313" key="2">
    <source>
        <dbReference type="Proteomes" id="UP000247536"/>
    </source>
</evidence>
<gene>
    <name evidence="1" type="ORF">DMY87_18845</name>
</gene>
<name>A0ABX5NP89_9HYPH</name>
<organism evidence="1 2">
    <name type="scientific">Rhizobium wuzhouense</name>
    <dbReference type="NCBI Taxonomy" id="1986026"/>
    <lineage>
        <taxon>Bacteria</taxon>
        <taxon>Pseudomonadati</taxon>
        <taxon>Pseudomonadota</taxon>
        <taxon>Alphaproteobacteria</taxon>
        <taxon>Hyphomicrobiales</taxon>
        <taxon>Rhizobiaceae</taxon>
        <taxon>Rhizobium/Agrobacterium group</taxon>
        <taxon>Rhizobium</taxon>
    </lineage>
</organism>
<evidence type="ECO:0000313" key="1">
    <source>
        <dbReference type="EMBL" id="PYB71402.1"/>
    </source>
</evidence>
<comment type="caution">
    <text evidence="1">The sequence shown here is derived from an EMBL/GenBank/DDBJ whole genome shotgun (WGS) entry which is preliminary data.</text>
</comment>
<proteinExistence type="predicted"/>
<sequence length="79" mass="8555">MINLQTAGIPMILTPQDFSIMEDAMRGIGALSSGRDRDIHRESVGKAVIKLYLAGITDPTKLAEAADTLSAMRLLNRRG</sequence>
<dbReference type="RefSeq" id="WP_110793190.1">
    <property type="nucleotide sequence ID" value="NZ_QJRY01000007.1"/>
</dbReference>
<dbReference type="Proteomes" id="UP000247536">
    <property type="component" value="Unassembled WGS sequence"/>
</dbReference>
<protein>
    <submittedName>
        <fullName evidence="1">Uncharacterized protein</fullName>
    </submittedName>
</protein>
<keyword evidence="2" id="KW-1185">Reference proteome</keyword>
<reference evidence="1 2" key="1">
    <citation type="submission" date="2018-06" db="EMBL/GenBank/DDBJ databases">
        <title>Rhizobium wuzhouense sp. nov., isolated from roots of Oryza officinalis.</title>
        <authorList>
            <person name="Yuan T."/>
        </authorList>
    </citation>
    <scope>NUCLEOTIDE SEQUENCE [LARGE SCALE GENOMIC DNA]</scope>
    <source>
        <strain evidence="1 2">W44</strain>
    </source>
</reference>
<dbReference type="EMBL" id="QJRY01000007">
    <property type="protein sequence ID" value="PYB71402.1"/>
    <property type="molecule type" value="Genomic_DNA"/>
</dbReference>